<comment type="caution">
    <text evidence="1">The sequence shown here is derived from an EMBL/GenBank/DDBJ whole genome shotgun (WGS) entry which is preliminary data.</text>
</comment>
<dbReference type="EMBL" id="JACCBU010000001">
    <property type="protein sequence ID" value="NYE68848.1"/>
    <property type="molecule type" value="Genomic_DNA"/>
</dbReference>
<organism evidence="1 2">
    <name type="scientific">Microlunatus parietis</name>
    <dbReference type="NCBI Taxonomy" id="682979"/>
    <lineage>
        <taxon>Bacteria</taxon>
        <taxon>Bacillati</taxon>
        <taxon>Actinomycetota</taxon>
        <taxon>Actinomycetes</taxon>
        <taxon>Propionibacteriales</taxon>
        <taxon>Propionibacteriaceae</taxon>
        <taxon>Microlunatus</taxon>
    </lineage>
</organism>
<evidence type="ECO:0000313" key="1">
    <source>
        <dbReference type="EMBL" id="NYE68848.1"/>
    </source>
</evidence>
<reference evidence="1 2" key="1">
    <citation type="submission" date="2020-07" db="EMBL/GenBank/DDBJ databases">
        <title>Sequencing the genomes of 1000 actinobacteria strains.</title>
        <authorList>
            <person name="Klenk H.-P."/>
        </authorList>
    </citation>
    <scope>NUCLEOTIDE SEQUENCE [LARGE SCALE GENOMIC DNA]</scope>
    <source>
        <strain evidence="1 2">DSM 22083</strain>
    </source>
</reference>
<dbReference type="Proteomes" id="UP000569914">
    <property type="component" value="Unassembled WGS sequence"/>
</dbReference>
<dbReference type="AlphaFoldDB" id="A0A7Y9L9J0"/>
<accession>A0A7Y9L9J0</accession>
<evidence type="ECO:0000313" key="2">
    <source>
        <dbReference type="Proteomes" id="UP000569914"/>
    </source>
</evidence>
<proteinExistence type="predicted"/>
<sequence>MHHPTDDPREVRAFCTNCGRSLPDSRVARWNRWFCDEGCARYWQDRKGRR</sequence>
<gene>
    <name evidence="1" type="ORF">BKA15_000177</name>
</gene>
<protein>
    <submittedName>
        <fullName evidence="1">Uncharacterized protein</fullName>
    </submittedName>
</protein>
<keyword evidence="2" id="KW-1185">Reference proteome</keyword>
<name>A0A7Y9L9J0_9ACTN</name>